<evidence type="ECO:0000256" key="2">
    <source>
        <dbReference type="ARBA" id="ARBA00023015"/>
    </source>
</evidence>
<dbReference type="GO" id="GO:0003677">
    <property type="term" value="F:DNA binding"/>
    <property type="evidence" value="ECO:0007669"/>
    <property type="project" value="UniProtKB-KW"/>
</dbReference>
<keyword evidence="4 8" id="KW-0371">Homeobox</keyword>
<dbReference type="SUPFAM" id="SSF46689">
    <property type="entry name" value="Homeodomain-like"/>
    <property type="match status" value="1"/>
</dbReference>
<dbReference type="InterPro" id="IPR023082">
    <property type="entry name" value="Homeo_prospero_dom"/>
</dbReference>
<dbReference type="InterPro" id="IPR037131">
    <property type="entry name" value="Homeo_prospero_dom_sf"/>
</dbReference>
<comment type="subcellular location">
    <subcellularLocation>
        <location evidence="1">Nucleus</location>
    </subcellularLocation>
</comment>
<dbReference type="EMBL" id="BAAFST010000012">
    <property type="protein sequence ID" value="GAB1297638.1"/>
    <property type="molecule type" value="Genomic_DNA"/>
</dbReference>
<protein>
    <submittedName>
        <fullName evidence="8">Prospero homeobox protein 2</fullName>
    </submittedName>
</protein>
<name>A0ABQ0FEG1_APOSI</name>
<keyword evidence="5" id="KW-0804">Transcription</keyword>
<evidence type="ECO:0000256" key="6">
    <source>
        <dbReference type="ARBA" id="ARBA00023242"/>
    </source>
</evidence>
<evidence type="ECO:0000256" key="1">
    <source>
        <dbReference type="ARBA" id="ARBA00004123"/>
    </source>
</evidence>
<evidence type="ECO:0000313" key="8">
    <source>
        <dbReference type="EMBL" id="GAB1297638.1"/>
    </source>
</evidence>
<evidence type="ECO:0000256" key="5">
    <source>
        <dbReference type="ARBA" id="ARBA00023163"/>
    </source>
</evidence>
<accession>A0ABQ0FEG1</accession>
<dbReference type="InterPro" id="IPR009057">
    <property type="entry name" value="Homeodomain-like_sf"/>
</dbReference>
<sequence>MGRYPSSSLLRACFPDVQFNRCITSQMIKWFSNFREFYYIQMEKYARQALSDGVTNAQALAVLRDSELFRVLNTHYNKGNDFEGKIQILPGRNPFTKSFQNWTVISQRYSNHPTIPRDCFRVNIKHNESKYDGTGLGFQEVSLCSPGCPGTHSVDHAGLELRNPPASASQSAGITGVRHHRPATFSYMTLARLKQ</sequence>
<dbReference type="PROSITE" id="PS51818">
    <property type="entry name" value="HOMEO_PROSPERO"/>
    <property type="match status" value="1"/>
</dbReference>
<proteinExistence type="predicted"/>
<dbReference type="PANTHER" id="PTHR12198">
    <property type="entry name" value="HOMEOBOX PROTEIN PROSPERO/PROX-1/CEH-26"/>
    <property type="match status" value="1"/>
</dbReference>
<feature type="domain" description="Prospero" evidence="7">
    <location>
        <begin position="1"/>
        <end position="195"/>
    </location>
</feature>
<dbReference type="PANTHER" id="PTHR12198:SF5">
    <property type="entry name" value="PROSPERO HOMEOBOX PROTEIN 2"/>
    <property type="match status" value="1"/>
</dbReference>
<keyword evidence="2" id="KW-0805">Transcription regulation</keyword>
<gene>
    <name evidence="8" type="ORF">APTSU1_001287400</name>
</gene>
<keyword evidence="9" id="KW-1185">Reference proteome</keyword>
<evidence type="ECO:0000256" key="3">
    <source>
        <dbReference type="ARBA" id="ARBA00023125"/>
    </source>
</evidence>
<keyword evidence="6" id="KW-0539">Nucleus</keyword>
<organism evidence="8 9">
    <name type="scientific">Apodemus speciosus</name>
    <name type="common">Large Japanese field mouse</name>
    <dbReference type="NCBI Taxonomy" id="105296"/>
    <lineage>
        <taxon>Eukaryota</taxon>
        <taxon>Metazoa</taxon>
        <taxon>Chordata</taxon>
        <taxon>Craniata</taxon>
        <taxon>Vertebrata</taxon>
        <taxon>Euteleostomi</taxon>
        <taxon>Mammalia</taxon>
        <taxon>Eutheria</taxon>
        <taxon>Euarchontoglires</taxon>
        <taxon>Glires</taxon>
        <taxon>Rodentia</taxon>
        <taxon>Myomorpha</taxon>
        <taxon>Muroidea</taxon>
        <taxon>Muridae</taxon>
        <taxon>Murinae</taxon>
        <taxon>Apodemus</taxon>
    </lineage>
</organism>
<reference evidence="8 9" key="1">
    <citation type="submission" date="2024-08" db="EMBL/GenBank/DDBJ databases">
        <title>The draft genome of Apodemus speciosus.</title>
        <authorList>
            <person name="Nabeshima K."/>
            <person name="Suzuki S."/>
            <person name="Onuma M."/>
        </authorList>
    </citation>
    <scope>NUCLEOTIDE SEQUENCE [LARGE SCALE GENOMIC DNA]</scope>
    <source>
        <strain evidence="8">IB14-021</strain>
    </source>
</reference>
<dbReference type="Proteomes" id="UP001623349">
    <property type="component" value="Unassembled WGS sequence"/>
</dbReference>
<evidence type="ECO:0000259" key="7">
    <source>
        <dbReference type="PROSITE" id="PS51818"/>
    </source>
</evidence>
<evidence type="ECO:0000256" key="4">
    <source>
        <dbReference type="ARBA" id="ARBA00023155"/>
    </source>
</evidence>
<comment type="caution">
    <text evidence="8">The sequence shown here is derived from an EMBL/GenBank/DDBJ whole genome shotgun (WGS) entry which is preliminary data.</text>
</comment>
<evidence type="ECO:0000313" key="9">
    <source>
        <dbReference type="Proteomes" id="UP001623349"/>
    </source>
</evidence>
<dbReference type="InterPro" id="IPR039350">
    <property type="entry name" value="Prospero_homeodomain"/>
</dbReference>
<dbReference type="Pfam" id="PF05044">
    <property type="entry name" value="HPD"/>
    <property type="match status" value="1"/>
</dbReference>
<keyword evidence="3 8" id="KW-0238">DNA-binding</keyword>
<dbReference type="Gene3D" id="1.10.10.500">
    <property type="entry name" value="Homeo-prospero domain"/>
    <property type="match status" value="1"/>
</dbReference>